<keyword evidence="3" id="KW-1185">Reference proteome</keyword>
<accession>A0A4C1SUK6</accession>
<evidence type="ECO:0000313" key="3">
    <source>
        <dbReference type="Proteomes" id="UP000299102"/>
    </source>
</evidence>
<feature type="compositionally biased region" description="Basic residues" evidence="1">
    <location>
        <begin position="179"/>
        <end position="189"/>
    </location>
</feature>
<feature type="compositionally biased region" description="Acidic residues" evidence="1">
    <location>
        <begin position="267"/>
        <end position="285"/>
    </location>
</feature>
<evidence type="ECO:0000313" key="2">
    <source>
        <dbReference type="EMBL" id="GBP04900.1"/>
    </source>
</evidence>
<feature type="compositionally biased region" description="Acidic residues" evidence="1">
    <location>
        <begin position="351"/>
        <end position="364"/>
    </location>
</feature>
<reference evidence="2 3" key="1">
    <citation type="journal article" date="2019" name="Commun. Biol.">
        <title>The bagworm genome reveals a unique fibroin gene that provides high tensile strength.</title>
        <authorList>
            <person name="Kono N."/>
            <person name="Nakamura H."/>
            <person name="Ohtoshi R."/>
            <person name="Tomita M."/>
            <person name="Numata K."/>
            <person name="Arakawa K."/>
        </authorList>
    </citation>
    <scope>NUCLEOTIDE SEQUENCE [LARGE SCALE GENOMIC DNA]</scope>
</reference>
<feature type="compositionally biased region" description="Basic and acidic residues" evidence="1">
    <location>
        <begin position="246"/>
        <end position="266"/>
    </location>
</feature>
<name>A0A4C1SUK6_EUMVA</name>
<comment type="caution">
    <text evidence="2">The sequence shown here is derived from an EMBL/GenBank/DDBJ whole genome shotgun (WGS) entry which is preliminary data.</text>
</comment>
<dbReference type="AlphaFoldDB" id="A0A4C1SUK6"/>
<dbReference type="OrthoDB" id="8029111at2759"/>
<dbReference type="Proteomes" id="UP000299102">
    <property type="component" value="Unassembled WGS sequence"/>
</dbReference>
<protein>
    <submittedName>
        <fullName evidence="2">Uncharacterized protein</fullName>
    </submittedName>
</protein>
<feature type="region of interest" description="Disordered" evidence="1">
    <location>
        <begin position="245"/>
        <end position="287"/>
    </location>
</feature>
<gene>
    <name evidence="2" type="ORF">EVAR_66361_1</name>
</gene>
<sequence>MFIRLTNEEKELRTVAKIPNYTKNCWRKLLTDELAEHLCWKGTAEKKSARSLTAARAIRNVHHLLESFVTHLQEHFKDVLTLNEINAKAAYESVHNGDEMESEGIGIDNVFVKVEEDQDPLFPIKNETKEEKNSDICEEINITNQHSENSINDLEEYEVDDSQMNFNLTMLIHKKQMKIMKRRSKRKKNVKDETKSNDSETEEDEVAEIMNYICGKHRDEFKRIQGYQATKSKVKKINKKPSKYVKKTDKIVKRNSDDQEEDKLWNSDEEYNASNTEDGETDDDEHSNRLTLQKKNDYLSHEIETHDENIEKSLIKVEPTTIMEVDHIKAEADAELNRLENEEKFPVNSSDGDEDFDTEEAEESGEGKEMKTKLTRAEIQKRYRAKLKLDAKRYEEYKQKARERSAKQSKRGEMPSQMLETVRAKALMRYYSRKAKMWNRENDCSTPTSSKSFCMENKLLADCSNSSENYDNLFDDHDGPSTSTENNVTGNTHFQNSTKQMPSEKHKIKLKITNFKNKLKTKVQLVEAT</sequence>
<proteinExistence type="predicted"/>
<evidence type="ECO:0000256" key="1">
    <source>
        <dbReference type="SAM" id="MobiDB-lite"/>
    </source>
</evidence>
<feature type="region of interest" description="Disordered" evidence="1">
    <location>
        <begin position="339"/>
        <end position="373"/>
    </location>
</feature>
<dbReference type="EMBL" id="BGZK01003831">
    <property type="protein sequence ID" value="GBP04900.1"/>
    <property type="molecule type" value="Genomic_DNA"/>
</dbReference>
<feature type="region of interest" description="Disordered" evidence="1">
    <location>
        <begin position="179"/>
        <end position="204"/>
    </location>
</feature>
<organism evidence="2 3">
    <name type="scientific">Eumeta variegata</name>
    <name type="common">Bagworm moth</name>
    <name type="synonym">Eumeta japonica</name>
    <dbReference type="NCBI Taxonomy" id="151549"/>
    <lineage>
        <taxon>Eukaryota</taxon>
        <taxon>Metazoa</taxon>
        <taxon>Ecdysozoa</taxon>
        <taxon>Arthropoda</taxon>
        <taxon>Hexapoda</taxon>
        <taxon>Insecta</taxon>
        <taxon>Pterygota</taxon>
        <taxon>Neoptera</taxon>
        <taxon>Endopterygota</taxon>
        <taxon>Lepidoptera</taxon>
        <taxon>Glossata</taxon>
        <taxon>Ditrysia</taxon>
        <taxon>Tineoidea</taxon>
        <taxon>Psychidae</taxon>
        <taxon>Oiketicinae</taxon>
        <taxon>Eumeta</taxon>
    </lineage>
</organism>